<accession>A0A0L0F3D1</accession>
<proteinExistence type="predicted"/>
<evidence type="ECO:0000259" key="1">
    <source>
        <dbReference type="Pfam" id="PF24436"/>
    </source>
</evidence>
<feature type="non-terminal residue" evidence="2">
    <location>
        <position position="79"/>
    </location>
</feature>
<organism evidence="2 3">
    <name type="scientific">Sphaeroforma arctica JP610</name>
    <dbReference type="NCBI Taxonomy" id="667725"/>
    <lineage>
        <taxon>Eukaryota</taxon>
        <taxon>Ichthyosporea</taxon>
        <taxon>Ichthyophonida</taxon>
        <taxon>Sphaeroforma</taxon>
    </lineage>
</organism>
<dbReference type="InterPro" id="IPR033060">
    <property type="entry name" value="INTS7"/>
</dbReference>
<gene>
    <name evidence="2" type="ORF">SARC_16787</name>
</gene>
<dbReference type="GO" id="GO:0032039">
    <property type="term" value="C:integrator complex"/>
    <property type="evidence" value="ECO:0007669"/>
    <property type="project" value="InterPro"/>
</dbReference>
<dbReference type="OrthoDB" id="1921953at2759"/>
<dbReference type="STRING" id="667725.A0A0L0F3D1"/>
<evidence type="ECO:0000313" key="2">
    <source>
        <dbReference type="EMBL" id="KNC70683.1"/>
    </source>
</evidence>
<dbReference type="GO" id="GO:0034472">
    <property type="term" value="P:snRNA 3'-end processing"/>
    <property type="evidence" value="ECO:0007669"/>
    <property type="project" value="TreeGrafter"/>
</dbReference>
<dbReference type="RefSeq" id="XP_014144585.1">
    <property type="nucleotide sequence ID" value="XM_014289110.1"/>
</dbReference>
<name>A0A0L0F3D1_9EUKA</name>
<protein>
    <recommendedName>
        <fullName evidence="1">Integrator complex subunit 7 N-terminal domain-containing protein</fullName>
    </recommendedName>
</protein>
<dbReference type="PANTHER" id="PTHR13322:SF2">
    <property type="entry name" value="INTEGRATOR COMPLEX SUBUNIT 7"/>
    <property type="match status" value="1"/>
</dbReference>
<evidence type="ECO:0000313" key="3">
    <source>
        <dbReference type="Proteomes" id="UP000054560"/>
    </source>
</evidence>
<dbReference type="InterPro" id="IPR056516">
    <property type="entry name" value="INTS7_N"/>
</dbReference>
<dbReference type="PANTHER" id="PTHR13322">
    <property type="entry name" value="C1ORF73 PROTEIN"/>
    <property type="match status" value="1"/>
</dbReference>
<reference evidence="2 3" key="1">
    <citation type="submission" date="2011-02" db="EMBL/GenBank/DDBJ databases">
        <title>The Genome Sequence of Sphaeroforma arctica JP610.</title>
        <authorList>
            <consortium name="The Broad Institute Genome Sequencing Platform"/>
            <person name="Russ C."/>
            <person name="Cuomo C."/>
            <person name="Young S.K."/>
            <person name="Zeng Q."/>
            <person name="Gargeya S."/>
            <person name="Alvarado L."/>
            <person name="Berlin A."/>
            <person name="Chapman S.B."/>
            <person name="Chen Z."/>
            <person name="Freedman E."/>
            <person name="Gellesch M."/>
            <person name="Goldberg J."/>
            <person name="Griggs A."/>
            <person name="Gujja S."/>
            <person name="Heilman E."/>
            <person name="Heiman D."/>
            <person name="Howarth C."/>
            <person name="Mehta T."/>
            <person name="Neiman D."/>
            <person name="Pearson M."/>
            <person name="Roberts A."/>
            <person name="Saif S."/>
            <person name="Shea T."/>
            <person name="Shenoy N."/>
            <person name="Sisk P."/>
            <person name="Stolte C."/>
            <person name="Sykes S."/>
            <person name="White J."/>
            <person name="Yandava C."/>
            <person name="Burger G."/>
            <person name="Gray M.W."/>
            <person name="Holland P.W.H."/>
            <person name="King N."/>
            <person name="Lang F.B.F."/>
            <person name="Roger A.J."/>
            <person name="Ruiz-Trillo I."/>
            <person name="Haas B."/>
            <person name="Nusbaum C."/>
            <person name="Birren B."/>
        </authorList>
    </citation>
    <scope>NUCLEOTIDE SEQUENCE [LARGE SCALE GENOMIC DNA]</scope>
    <source>
        <strain evidence="2 3">JP610</strain>
    </source>
</reference>
<dbReference type="Proteomes" id="UP000054560">
    <property type="component" value="Unassembled WGS sequence"/>
</dbReference>
<dbReference type="Pfam" id="PF24436">
    <property type="entry name" value="INTS7_N"/>
    <property type="match status" value="1"/>
</dbReference>
<feature type="domain" description="Integrator complex subunit 7 N-terminal" evidence="1">
    <location>
        <begin position="2"/>
        <end position="78"/>
    </location>
</feature>
<dbReference type="EMBL" id="KQ250485">
    <property type="protein sequence ID" value="KNC70683.1"/>
    <property type="molecule type" value="Genomic_DNA"/>
</dbReference>
<dbReference type="AlphaFoldDB" id="A0A0L0F3D1"/>
<keyword evidence="3" id="KW-1185">Reference proteome</keyword>
<dbReference type="GeneID" id="25917291"/>
<sequence>MEKLQCPLDTKLQLVPLLGHMFHTPAMASEARAVLTSLSETYPTRDFVLSILITLTRLTLRSLVDTHAQMELLTTHLRV</sequence>